<evidence type="ECO:0000313" key="1">
    <source>
        <dbReference type="EMBL" id="MDL0081296.1"/>
    </source>
</evidence>
<gene>
    <name evidence="1" type="ORF">NYG90_01130</name>
</gene>
<evidence type="ECO:0000313" key="2">
    <source>
        <dbReference type="Proteomes" id="UP001173802"/>
    </source>
</evidence>
<accession>A0ACC6FQ11</accession>
<organism evidence="1 2">
    <name type="scientific">Helicobacter zhangjianzhongii</name>
    <dbReference type="NCBI Taxonomy" id="2974574"/>
    <lineage>
        <taxon>Bacteria</taxon>
        <taxon>Pseudomonadati</taxon>
        <taxon>Campylobacterota</taxon>
        <taxon>Epsilonproteobacteria</taxon>
        <taxon>Campylobacterales</taxon>
        <taxon>Helicobacteraceae</taxon>
        <taxon>Helicobacter</taxon>
    </lineage>
</organism>
<keyword evidence="2" id="KW-1185">Reference proteome</keyword>
<dbReference type="Proteomes" id="UP001173802">
    <property type="component" value="Unassembled WGS sequence"/>
</dbReference>
<name>A0ACC6FQ11_9HELI</name>
<proteinExistence type="predicted"/>
<comment type="caution">
    <text evidence="1">The sequence shown here is derived from an EMBL/GenBank/DDBJ whole genome shotgun (WGS) entry which is preliminary data.</text>
</comment>
<sequence length="596" mass="65794">MAEIKLSDYLAKRLKEHYEVKHFFMVSGGGAMHLNDSLGRAIPYTANHHEQACSFAAEGYARVNQDLAVVNVTTGPGGLNCLNGVFGQWSDSVPVLYISGQVKYTTTLASVPEIPLRQLGDQEVDIISCVKPLTKYAVMITNPLEIKYHLDKAIYLATNGRKGPVWLDIPIDIQAAMIDEKNLVEFDRSEYSEHKDLDTLDSGIMERVISSLQKSKAPLIIAGHGVRIAHQVENLKALLTKLNIPVVTTFNGMDSIESTHTNYIGRIGSLGQRAGNFALQNADLILCLGTRNNIRQVSYNYENYAKNAYKIVVDIDKAELQKPTLIPDLAICADLGEFIPKLLQIAEAITRPAWLEFCQNLRDKYSSIEQKQGEKIEPYHFVETFTRCLKPSTILVMANGSACVCTFARSIIKPDQRHILNSGNASMGFALPAAIGSFYASKGREVVCLEGDGSIMMNLQELQTLKSANIPIKLFVLHNDGYSSIRQTQKNFFNGNLTGSGASSGVEVPDFSALGKAFGFETRRLSDPQTLEKDLTQILESKGAMLVEIMLEQDYDFAPKLSAKVLEDGSMISPSLEDLSPFLSQDEMAENIFTTQ</sequence>
<reference evidence="1 2" key="1">
    <citation type="journal article" date="2023" name="Microorganisms">
        <title>Isolation and Genomic Characteristics of Cat-Borne Campylobacter felis sp. nov. and Sheep-Borne Campylobacter ovis sp. nov.</title>
        <authorList>
            <person name="Wang H."/>
            <person name="Li Y."/>
            <person name="Gu Y."/>
            <person name="Zhou G."/>
            <person name="Chen X."/>
            <person name="Zhang X."/>
            <person name="Shao Z."/>
            <person name="Zhang J."/>
            <person name="Zhang M."/>
        </authorList>
    </citation>
    <scope>NUCLEOTIDE SEQUENCE [LARGE SCALE GENOMIC DNA]</scope>
    <source>
        <strain evidence="1 2">XJK30-2</strain>
    </source>
</reference>
<dbReference type="EMBL" id="JANURN010000001">
    <property type="protein sequence ID" value="MDL0081296.1"/>
    <property type="molecule type" value="Genomic_DNA"/>
</dbReference>
<protein>
    <submittedName>
        <fullName evidence="1">Thiamine pyrophosphate-binding protein</fullName>
    </submittedName>
</protein>